<dbReference type="AlphaFoldDB" id="D0NEZ9"/>
<name>D0NEZ9_PHYIT</name>
<dbReference type="Proteomes" id="UP000006643">
    <property type="component" value="Unassembled WGS sequence"/>
</dbReference>
<dbReference type="VEuPathDB" id="FungiDB:PITG_10294"/>
<reference evidence="3" key="1">
    <citation type="journal article" date="2009" name="Nature">
        <title>Genome sequence and analysis of the Irish potato famine pathogen Phytophthora infestans.</title>
        <authorList>
            <consortium name="The Broad Institute Genome Sequencing Platform"/>
            <person name="Haas B.J."/>
            <person name="Kamoun S."/>
            <person name="Zody M.C."/>
            <person name="Jiang R.H."/>
            <person name="Handsaker R.E."/>
            <person name="Cano L.M."/>
            <person name="Grabherr M."/>
            <person name="Kodira C.D."/>
            <person name="Raffaele S."/>
            <person name="Torto-Alalibo T."/>
            <person name="Bozkurt T.O."/>
            <person name="Ah-Fong A.M."/>
            <person name="Alvarado L."/>
            <person name="Anderson V.L."/>
            <person name="Armstrong M.R."/>
            <person name="Avrova A."/>
            <person name="Baxter L."/>
            <person name="Beynon J."/>
            <person name="Boevink P.C."/>
            <person name="Bollmann S.R."/>
            <person name="Bos J.I."/>
            <person name="Bulone V."/>
            <person name="Cai G."/>
            <person name="Cakir C."/>
            <person name="Carrington J.C."/>
            <person name="Chawner M."/>
            <person name="Conti L."/>
            <person name="Costanzo S."/>
            <person name="Ewan R."/>
            <person name="Fahlgren N."/>
            <person name="Fischbach M.A."/>
            <person name="Fugelstad J."/>
            <person name="Gilroy E.M."/>
            <person name="Gnerre S."/>
            <person name="Green P.J."/>
            <person name="Grenville-Briggs L.J."/>
            <person name="Griffith J."/>
            <person name="Grunwald N.J."/>
            <person name="Horn K."/>
            <person name="Horner N.R."/>
            <person name="Hu C.H."/>
            <person name="Huitema E."/>
            <person name="Jeong D.H."/>
            <person name="Jones A.M."/>
            <person name="Jones J.D."/>
            <person name="Jones R.W."/>
            <person name="Karlsson E.K."/>
            <person name="Kunjeti S.G."/>
            <person name="Lamour K."/>
            <person name="Liu Z."/>
            <person name="Ma L."/>
            <person name="Maclean D."/>
            <person name="Chibucos M.C."/>
            <person name="McDonald H."/>
            <person name="McWalters J."/>
            <person name="Meijer H.J."/>
            <person name="Morgan W."/>
            <person name="Morris P.F."/>
            <person name="Munro C.A."/>
            <person name="O'Neill K."/>
            <person name="Ospina-Giraldo M."/>
            <person name="Pinzon A."/>
            <person name="Pritchard L."/>
            <person name="Ramsahoye B."/>
            <person name="Ren Q."/>
            <person name="Restrepo S."/>
            <person name="Roy S."/>
            <person name="Sadanandom A."/>
            <person name="Savidor A."/>
            <person name="Schornack S."/>
            <person name="Schwartz D.C."/>
            <person name="Schumann U.D."/>
            <person name="Schwessinger B."/>
            <person name="Seyer L."/>
            <person name="Sharpe T."/>
            <person name="Silvar C."/>
            <person name="Song J."/>
            <person name="Studholme D.J."/>
            <person name="Sykes S."/>
            <person name="Thines M."/>
            <person name="van de Vondervoort P.J."/>
            <person name="Phuntumart V."/>
            <person name="Wawra S."/>
            <person name="Weide R."/>
            <person name="Win J."/>
            <person name="Young C."/>
            <person name="Zhou S."/>
            <person name="Fry W."/>
            <person name="Meyers B.C."/>
            <person name="van West P."/>
            <person name="Ristaino J."/>
            <person name="Govers F."/>
            <person name="Birch P.R."/>
            <person name="Whisson S.C."/>
            <person name="Judelson H.S."/>
            <person name="Nusbaum C."/>
        </authorList>
    </citation>
    <scope>NUCLEOTIDE SEQUENCE [LARGE SCALE GENOMIC DNA]</scope>
    <source>
        <strain evidence="3">T30-4</strain>
    </source>
</reference>
<feature type="compositionally biased region" description="Basic and acidic residues" evidence="1">
    <location>
        <begin position="14"/>
        <end position="25"/>
    </location>
</feature>
<sequence length="197" mass="22227">MSPTGSDDTSQQPKSRDVHDTDASSERLERLEVLLEGMARQQAQFMANQAELQKQIERVTNFIKARGRRMKVGSLDTSMRTFVPPINVGLKVPNPRDLDWPSFANFTGKEVYPGLSADFKTWGLRFLQKVVAAQQMSGGDWSEEFRILTLNGKREGTALVYFEMTLPLWMTESPTLEHVMNRMLAPATGRGLNIFST</sequence>
<proteinExistence type="predicted"/>
<protein>
    <submittedName>
        <fullName evidence="2">Uncharacterized protein</fullName>
    </submittedName>
</protein>
<evidence type="ECO:0000313" key="2">
    <source>
        <dbReference type="EMBL" id="EEY56788.1"/>
    </source>
</evidence>
<keyword evidence="3" id="KW-1185">Reference proteome</keyword>
<dbReference type="GeneID" id="9473931"/>
<dbReference type="HOGENOM" id="CLU_1386591_0_0_1"/>
<dbReference type="KEGG" id="pif:PITG_10294"/>
<dbReference type="InParanoid" id="D0NEZ9"/>
<accession>D0NEZ9</accession>
<dbReference type="RefSeq" id="XP_002902116.1">
    <property type="nucleotide sequence ID" value="XM_002902070.1"/>
</dbReference>
<gene>
    <name evidence="2" type="ORF">PITG_10294</name>
</gene>
<evidence type="ECO:0000313" key="3">
    <source>
        <dbReference type="Proteomes" id="UP000006643"/>
    </source>
</evidence>
<dbReference type="STRING" id="403677.D0NEZ9"/>
<organism evidence="2 3">
    <name type="scientific">Phytophthora infestans (strain T30-4)</name>
    <name type="common">Potato late blight agent</name>
    <dbReference type="NCBI Taxonomy" id="403677"/>
    <lineage>
        <taxon>Eukaryota</taxon>
        <taxon>Sar</taxon>
        <taxon>Stramenopiles</taxon>
        <taxon>Oomycota</taxon>
        <taxon>Peronosporomycetes</taxon>
        <taxon>Peronosporales</taxon>
        <taxon>Peronosporaceae</taxon>
        <taxon>Phytophthora</taxon>
    </lineage>
</organism>
<feature type="region of interest" description="Disordered" evidence="1">
    <location>
        <begin position="1"/>
        <end position="25"/>
    </location>
</feature>
<evidence type="ECO:0000256" key="1">
    <source>
        <dbReference type="SAM" id="MobiDB-lite"/>
    </source>
</evidence>
<dbReference type="EMBL" id="DS028135">
    <property type="protein sequence ID" value="EEY56788.1"/>
    <property type="molecule type" value="Genomic_DNA"/>
</dbReference>
<feature type="compositionally biased region" description="Polar residues" evidence="1">
    <location>
        <begin position="1"/>
        <end position="13"/>
    </location>
</feature>
<dbReference type="OrthoDB" id="125937at2759"/>